<dbReference type="EMBL" id="CZQA01000001">
    <property type="protein sequence ID" value="CUS31582.1"/>
    <property type="molecule type" value="Genomic_DNA"/>
</dbReference>
<dbReference type="RefSeq" id="WP_090742402.1">
    <property type="nucleotide sequence ID" value="NZ_CZQA01000001.1"/>
</dbReference>
<dbReference type="GO" id="GO:0070490">
    <property type="term" value="P:protein pupylation"/>
    <property type="evidence" value="ECO:0007669"/>
    <property type="project" value="TreeGrafter"/>
</dbReference>
<evidence type="ECO:0000313" key="2">
    <source>
        <dbReference type="Proteomes" id="UP000199032"/>
    </source>
</evidence>
<sequence>MLHRIFGLETEYGLLIHEDRPDHSPTWFAHQIRNHLFQVQRRGVLDLHHRGHDEPPGNGGFLTNGGRIYLDMGHLEYASPECHSLTDVVASDRAGDRLLQQAVEELGFSEHVSLIKNNIDHETDATFGSHENYLVSRRFPFSRRGLAPFVTFLVTRQIFTGAGRIGAAGPQDAWIQMDRLIVPRAAAGARGDSKLPFQISQRSDYIVNDFFEWVQHNRAIVNTRDEPLADPNEYRRIHLLLGDSNMAEYATALKLGVTGLVLQLIEEGHAPQDLEIDEPVEALQEISQDQERSWVIRLQSQRTMSALDIQERFLDCALRHCKGQDEETDWVLAQWASVLNDLRGDYQKLVGRVDWASKLWLLECFREAEGLDWGDSLLKSLDLEYHNLNPSKGLYAGLVEEGRVSRMTTDALIQIAMEEAPKNTRAYGRSALVRHLLGGWSPSNADQGAKPDGLFPAYVINWSIFQVRGRAPFPMPDPFRTYHDEVRTHLDPAIV</sequence>
<dbReference type="GO" id="GO:0005524">
    <property type="term" value="F:ATP binding"/>
    <property type="evidence" value="ECO:0007669"/>
    <property type="project" value="TreeGrafter"/>
</dbReference>
<organism evidence="1 2">
    <name type="scientific">Candidatus Nitrospira nitrosa</name>
    <dbReference type="NCBI Taxonomy" id="1742972"/>
    <lineage>
        <taxon>Bacteria</taxon>
        <taxon>Pseudomonadati</taxon>
        <taxon>Nitrospirota</taxon>
        <taxon>Nitrospiria</taxon>
        <taxon>Nitrospirales</taxon>
        <taxon>Nitrospiraceae</taxon>
        <taxon>Nitrospira</taxon>
    </lineage>
</organism>
<proteinExistence type="predicted"/>
<dbReference type="OrthoDB" id="9760627at2"/>
<dbReference type="PANTHER" id="PTHR42307">
    <property type="entry name" value="PUP DEAMIDASE/DEPUPYLASE"/>
    <property type="match status" value="1"/>
</dbReference>
<dbReference type="PANTHER" id="PTHR42307:SF2">
    <property type="entry name" value="PUP DEAMIDASE_DEPUPYLASE"/>
    <property type="match status" value="1"/>
</dbReference>
<evidence type="ECO:0008006" key="3">
    <source>
        <dbReference type="Google" id="ProtNLM"/>
    </source>
</evidence>
<gene>
    <name evidence="1" type="ORF">COMA1_10170</name>
</gene>
<dbReference type="Pfam" id="PF03136">
    <property type="entry name" value="Pup_ligase"/>
    <property type="match status" value="1"/>
</dbReference>
<protein>
    <recommendedName>
        <fullName evidence="3">Pup--protein ligase</fullName>
    </recommendedName>
</protein>
<accession>A0A0S4L4F5</accession>
<keyword evidence="2" id="KW-1185">Reference proteome</keyword>
<dbReference type="GO" id="GO:0019941">
    <property type="term" value="P:modification-dependent protein catabolic process"/>
    <property type="evidence" value="ECO:0007669"/>
    <property type="project" value="InterPro"/>
</dbReference>
<dbReference type="GO" id="GO:0010498">
    <property type="term" value="P:proteasomal protein catabolic process"/>
    <property type="evidence" value="ECO:0007669"/>
    <property type="project" value="InterPro"/>
</dbReference>
<dbReference type="InterPro" id="IPR004347">
    <property type="entry name" value="Pup_ligase/deamidase"/>
</dbReference>
<name>A0A0S4L4F5_9BACT</name>
<reference evidence="1 2" key="1">
    <citation type="submission" date="2015-10" db="EMBL/GenBank/DDBJ databases">
        <authorList>
            <person name="Gilbert D.G."/>
        </authorList>
    </citation>
    <scope>NUCLEOTIDE SEQUENCE [LARGE SCALE GENOMIC DNA]</scope>
    <source>
        <strain evidence="1">COMA1</strain>
    </source>
</reference>
<dbReference type="Proteomes" id="UP000199032">
    <property type="component" value="Unassembled WGS sequence"/>
</dbReference>
<evidence type="ECO:0000313" key="1">
    <source>
        <dbReference type="EMBL" id="CUS31582.1"/>
    </source>
</evidence>
<dbReference type="AlphaFoldDB" id="A0A0S4L4F5"/>
<dbReference type="STRING" id="1742972.COMA1_10170"/>